<organism evidence="2 3">
    <name type="scientific">Chlamydomonas schloesseri</name>
    <dbReference type="NCBI Taxonomy" id="2026947"/>
    <lineage>
        <taxon>Eukaryota</taxon>
        <taxon>Viridiplantae</taxon>
        <taxon>Chlorophyta</taxon>
        <taxon>core chlorophytes</taxon>
        <taxon>Chlorophyceae</taxon>
        <taxon>CS clade</taxon>
        <taxon>Chlamydomonadales</taxon>
        <taxon>Chlamydomonadaceae</taxon>
        <taxon>Chlamydomonas</taxon>
    </lineage>
</organism>
<name>A0A835WVW2_9CHLO</name>
<evidence type="ECO:0000256" key="1">
    <source>
        <dbReference type="SAM" id="MobiDB-lite"/>
    </source>
</evidence>
<reference evidence="2" key="1">
    <citation type="journal article" date="2020" name="bioRxiv">
        <title>Comparative genomics of Chlamydomonas.</title>
        <authorList>
            <person name="Craig R.J."/>
            <person name="Hasan A.R."/>
            <person name="Ness R.W."/>
            <person name="Keightley P.D."/>
        </authorList>
    </citation>
    <scope>NUCLEOTIDE SEQUENCE</scope>
    <source>
        <strain evidence="2">CCAP 11/173</strain>
    </source>
</reference>
<dbReference type="EMBL" id="JAEHOD010000001">
    <property type="protein sequence ID" value="KAG2454720.1"/>
    <property type="molecule type" value="Genomic_DNA"/>
</dbReference>
<feature type="compositionally biased region" description="Polar residues" evidence="1">
    <location>
        <begin position="10"/>
        <end position="23"/>
    </location>
</feature>
<accession>A0A835WVW2</accession>
<feature type="compositionally biased region" description="Polar residues" evidence="1">
    <location>
        <begin position="51"/>
        <end position="61"/>
    </location>
</feature>
<protein>
    <submittedName>
        <fullName evidence="2">Uncharacterized protein</fullName>
    </submittedName>
</protein>
<sequence length="104" mass="11548">MLSARPNLTVLKTSRCCSAQQPTRRVVMLVRASPSSESSSAAAPKDAEKQQAPSSSQTNQKAQEKYHGDNKRTDNHKGTWSPPFESLKVHEPLPVEDRKTNIDF</sequence>
<feature type="compositionally biased region" description="Basic and acidic residues" evidence="1">
    <location>
        <begin position="62"/>
        <end position="77"/>
    </location>
</feature>
<comment type="caution">
    <text evidence="2">The sequence shown here is derived from an EMBL/GenBank/DDBJ whole genome shotgun (WGS) entry which is preliminary data.</text>
</comment>
<evidence type="ECO:0000313" key="2">
    <source>
        <dbReference type="EMBL" id="KAG2454720.1"/>
    </source>
</evidence>
<evidence type="ECO:0000313" key="3">
    <source>
        <dbReference type="Proteomes" id="UP000613740"/>
    </source>
</evidence>
<feature type="region of interest" description="Disordered" evidence="1">
    <location>
        <begin position="1"/>
        <end position="104"/>
    </location>
</feature>
<dbReference type="AlphaFoldDB" id="A0A835WVW2"/>
<gene>
    <name evidence="2" type="ORF">HYH02_000557</name>
</gene>
<feature type="compositionally biased region" description="Basic and acidic residues" evidence="1">
    <location>
        <begin position="87"/>
        <end position="104"/>
    </location>
</feature>
<proteinExistence type="predicted"/>
<feature type="compositionally biased region" description="Low complexity" evidence="1">
    <location>
        <begin position="32"/>
        <end position="44"/>
    </location>
</feature>
<dbReference type="Proteomes" id="UP000613740">
    <property type="component" value="Unassembled WGS sequence"/>
</dbReference>
<keyword evidence="3" id="KW-1185">Reference proteome</keyword>
<dbReference type="OrthoDB" id="530888at2759"/>